<dbReference type="EMBL" id="BLAL01000012">
    <property type="protein sequence ID" value="GES74786.1"/>
    <property type="molecule type" value="Genomic_DNA"/>
</dbReference>
<organism evidence="2 3">
    <name type="scientific">Rhizophagus clarus</name>
    <dbReference type="NCBI Taxonomy" id="94130"/>
    <lineage>
        <taxon>Eukaryota</taxon>
        <taxon>Fungi</taxon>
        <taxon>Fungi incertae sedis</taxon>
        <taxon>Mucoromycota</taxon>
        <taxon>Glomeromycotina</taxon>
        <taxon>Glomeromycetes</taxon>
        <taxon>Glomerales</taxon>
        <taxon>Glomeraceae</taxon>
        <taxon>Rhizophagus</taxon>
    </lineage>
</organism>
<evidence type="ECO:0000313" key="2">
    <source>
        <dbReference type="EMBL" id="GES74786.1"/>
    </source>
</evidence>
<feature type="compositionally biased region" description="Polar residues" evidence="1">
    <location>
        <begin position="51"/>
        <end position="60"/>
    </location>
</feature>
<sequence>MELASKKHQTRSTATKITQIGPTKGETTEQMDNNSKDQGISTAKQTEKMSADNTESSGTEKTSDDSEGSITTNTAEPVTNE</sequence>
<reference evidence="2" key="1">
    <citation type="submission" date="2019-10" db="EMBL/GenBank/DDBJ databases">
        <title>Conservation and host-specific expression of non-tandemly repeated heterogenous ribosome RNA gene in arbuscular mycorrhizal fungi.</title>
        <authorList>
            <person name="Maeda T."/>
            <person name="Kobayashi Y."/>
            <person name="Nakagawa T."/>
            <person name="Ezawa T."/>
            <person name="Yamaguchi K."/>
            <person name="Bino T."/>
            <person name="Nishimoto Y."/>
            <person name="Shigenobu S."/>
            <person name="Kawaguchi M."/>
        </authorList>
    </citation>
    <scope>NUCLEOTIDE SEQUENCE</scope>
    <source>
        <strain evidence="2">HR1</strain>
    </source>
</reference>
<comment type="caution">
    <text evidence="2">The sequence shown here is derived from an EMBL/GenBank/DDBJ whole genome shotgun (WGS) entry which is preliminary data.</text>
</comment>
<feature type="compositionally biased region" description="Polar residues" evidence="1">
    <location>
        <begin position="28"/>
        <end position="44"/>
    </location>
</feature>
<dbReference type="Proteomes" id="UP000615446">
    <property type="component" value="Unassembled WGS sequence"/>
</dbReference>
<name>A0A8H3KV30_9GLOM</name>
<feature type="compositionally biased region" description="Basic residues" evidence="1">
    <location>
        <begin position="1"/>
        <end position="10"/>
    </location>
</feature>
<evidence type="ECO:0000256" key="1">
    <source>
        <dbReference type="SAM" id="MobiDB-lite"/>
    </source>
</evidence>
<protein>
    <submittedName>
        <fullName evidence="2">Uncharacterized protein</fullName>
    </submittedName>
</protein>
<gene>
    <name evidence="2" type="ORF">RCL2_000225100</name>
</gene>
<proteinExistence type="predicted"/>
<evidence type="ECO:0000313" key="3">
    <source>
        <dbReference type="Proteomes" id="UP000615446"/>
    </source>
</evidence>
<feature type="region of interest" description="Disordered" evidence="1">
    <location>
        <begin position="1"/>
        <end position="81"/>
    </location>
</feature>
<feature type="compositionally biased region" description="Polar residues" evidence="1">
    <location>
        <begin position="11"/>
        <end position="21"/>
    </location>
</feature>
<accession>A0A8H3KV30</accession>
<dbReference type="AlphaFoldDB" id="A0A8H3KV30"/>
<feature type="compositionally biased region" description="Polar residues" evidence="1">
    <location>
        <begin position="68"/>
        <end position="81"/>
    </location>
</feature>